<comment type="caution">
    <text evidence="3">The sequence shown here is derived from an EMBL/GenBank/DDBJ whole genome shotgun (WGS) entry which is preliminary data.</text>
</comment>
<dbReference type="RefSeq" id="WP_239510523.1">
    <property type="nucleotide sequence ID" value="NZ_CP196982.1"/>
</dbReference>
<keyword evidence="1" id="KW-0175">Coiled coil</keyword>
<evidence type="ECO:0000313" key="3">
    <source>
        <dbReference type="EMBL" id="MDZ7511005.1"/>
    </source>
</evidence>
<evidence type="ECO:0000256" key="2">
    <source>
        <dbReference type="SAM" id="MobiDB-lite"/>
    </source>
</evidence>
<feature type="compositionally biased region" description="Pro residues" evidence="2">
    <location>
        <begin position="75"/>
        <end position="84"/>
    </location>
</feature>
<accession>A0ABU5ME22</accession>
<dbReference type="Proteomes" id="UP001290894">
    <property type="component" value="Unassembled WGS sequence"/>
</dbReference>
<evidence type="ECO:0000313" key="4">
    <source>
        <dbReference type="Proteomes" id="UP001290894"/>
    </source>
</evidence>
<sequence length="148" mass="14794">MNPAPAPDGDGVQAATEAFASAAGAAVAAGRLAARQQAQKILADAQAALRHILGERSDGVPPSSPAGAPTMTFPTPLPGKPTPAHPAGRTPMEIAQELADAAMAASEEGIRAAMKVSQRAAEAAAEAARRADEAAEQAVQRAAEANAR</sequence>
<feature type="coiled-coil region" evidence="1">
    <location>
        <begin position="117"/>
        <end position="148"/>
    </location>
</feature>
<dbReference type="EMBL" id="JAXUAC010000005">
    <property type="protein sequence ID" value="MDZ7511005.1"/>
    <property type="molecule type" value="Genomic_DNA"/>
</dbReference>
<protein>
    <submittedName>
        <fullName evidence="3">Uncharacterized protein</fullName>
    </submittedName>
</protein>
<gene>
    <name evidence="3" type="ORF">U5F72_04200</name>
</gene>
<name>A0ABU5ME22_9GAMM</name>
<reference evidence="3 4" key="1">
    <citation type="submission" date="2023-12" db="EMBL/GenBank/DDBJ databases">
        <title>'Antibacterial potential of Stenotrophomonas maltophilia cystic fibrosis isolates' (manuscript under preparation).</title>
        <authorList>
            <person name="Crisan C.V."/>
            <person name="Pettis M."/>
            <person name="Goldberg J.B."/>
        </authorList>
    </citation>
    <scope>NUCLEOTIDE SEQUENCE [LARGE SCALE GENOMIC DNA]</scope>
    <source>
        <strain evidence="3 4">CCV155</strain>
    </source>
</reference>
<evidence type="ECO:0000256" key="1">
    <source>
        <dbReference type="SAM" id="Coils"/>
    </source>
</evidence>
<keyword evidence="4" id="KW-1185">Reference proteome</keyword>
<organism evidence="3 4">
    <name type="scientific">Stenotrophomonas muris</name>
    <dbReference type="NCBI Taxonomy" id="2963283"/>
    <lineage>
        <taxon>Bacteria</taxon>
        <taxon>Pseudomonadati</taxon>
        <taxon>Pseudomonadota</taxon>
        <taxon>Gammaproteobacteria</taxon>
        <taxon>Lysobacterales</taxon>
        <taxon>Lysobacteraceae</taxon>
        <taxon>Stenotrophomonas</taxon>
    </lineage>
</organism>
<proteinExistence type="predicted"/>
<feature type="region of interest" description="Disordered" evidence="2">
    <location>
        <begin position="55"/>
        <end position="89"/>
    </location>
</feature>